<sequence length="66" mass="7781">MVKKTRIDCLKGLCDCEEDLVREKGGTIEVIDLCYKRNHLIHDTYNTQDYGTEDQKTNMEVRKKMN</sequence>
<dbReference type="Proteomes" id="UP000828390">
    <property type="component" value="Unassembled WGS sequence"/>
</dbReference>
<protein>
    <submittedName>
        <fullName evidence="1">Uncharacterized protein</fullName>
    </submittedName>
</protein>
<dbReference type="EMBL" id="JAIWYP010000006">
    <property type="protein sequence ID" value="KAH3807517.1"/>
    <property type="molecule type" value="Genomic_DNA"/>
</dbReference>
<organism evidence="1 2">
    <name type="scientific">Dreissena polymorpha</name>
    <name type="common">Zebra mussel</name>
    <name type="synonym">Mytilus polymorpha</name>
    <dbReference type="NCBI Taxonomy" id="45954"/>
    <lineage>
        <taxon>Eukaryota</taxon>
        <taxon>Metazoa</taxon>
        <taxon>Spiralia</taxon>
        <taxon>Lophotrochozoa</taxon>
        <taxon>Mollusca</taxon>
        <taxon>Bivalvia</taxon>
        <taxon>Autobranchia</taxon>
        <taxon>Heteroconchia</taxon>
        <taxon>Euheterodonta</taxon>
        <taxon>Imparidentia</taxon>
        <taxon>Neoheterodontei</taxon>
        <taxon>Myida</taxon>
        <taxon>Dreissenoidea</taxon>
        <taxon>Dreissenidae</taxon>
        <taxon>Dreissena</taxon>
    </lineage>
</organism>
<keyword evidence="2" id="KW-1185">Reference proteome</keyword>
<accession>A0A9D4JH90</accession>
<proteinExistence type="predicted"/>
<reference evidence="1" key="1">
    <citation type="journal article" date="2019" name="bioRxiv">
        <title>The Genome of the Zebra Mussel, Dreissena polymorpha: A Resource for Invasive Species Research.</title>
        <authorList>
            <person name="McCartney M.A."/>
            <person name="Auch B."/>
            <person name="Kono T."/>
            <person name="Mallez S."/>
            <person name="Zhang Y."/>
            <person name="Obille A."/>
            <person name="Becker A."/>
            <person name="Abrahante J.E."/>
            <person name="Garbe J."/>
            <person name="Badalamenti J.P."/>
            <person name="Herman A."/>
            <person name="Mangelson H."/>
            <person name="Liachko I."/>
            <person name="Sullivan S."/>
            <person name="Sone E.D."/>
            <person name="Koren S."/>
            <person name="Silverstein K.A.T."/>
            <person name="Beckman K.B."/>
            <person name="Gohl D.M."/>
        </authorList>
    </citation>
    <scope>NUCLEOTIDE SEQUENCE</scope>
    <source>
        <strain evidence="1">Duluth1</strain>
        <tissue evidence="1">Whole animal</tissue>
    </source>
</reference>
<evidence type="ECO:0000313" key="1">
    <source>
        <dbReference type="EMBL" id="KAH3807517.1"/>
    </source>
</evidence>
<gene>
    <name evidence="1" type="ORF">DPMN_135861</name>
</gene>
<name>A0A9D4JH90_DREPO</name>
<reference evidence="1" key="2">
    <citation type="submission" date="2020-11" db="EMBL/GenBank/DDBJ databases">
        <authorList>
            <person name="McCartney M.A."/>
            <person name="Auch B."/>
            <person name="Kono T."/>
            <person name="Mallez S."/>
            <person name="Becker A."/>
            <person name="Gohl D.M."/>
            <person name="Silverstein K.A.T."/>
            <person name="Koren S."/>
            <person name="Bechman K.B."/>
            <person name="Herman A."/>
            <person name="Abrahante J.E."/>
            <person name="Garbe J."/>
        </authorList>
    </citation>
    <scope>NUCLEOTIDE SEQUENCE</scope>
    <source>
        <strain evidence="1">Duluth1</strain>
        <tissue evidence="1">Whole animal</tissue>
    </source>
</reference>
<evidence type="ECO:0000313" key="2">
    <source>
        <dbReference type="Proteomes" id="UP000828390"/>
    </source>
</evidence>
<dbReference type="AlphaFoldDB" id="A0A9D4JH90"/>
<comment type="caution">
    <text evidence="1">The sequence shown here is derived from an EMBL/GenBank/DDBJ whole genome shotgun (WGS) entry which is preliminary data.</text>
</comment>